<feature type="transmembrane region" description="Helical" evidence="2">
    <location>
        <begin position="498"/>
        <end position="518"/>
    </location>
</feature>
<proteinExistence type="predicted"/>
<dbReference type="EMBL" id="AOMA01000024">
    <property type="protein sequence ID" value="EMA44656.1"/>
    <property type="molecule type" value="Genomic_DNA"/>
</dbReference>
<accession>M0MG24</accession>
<feature type="transmembrane region" description="Helical" evidence="2">
    <location>
        <begin position="148"/>
        <end position="176"/>
    </location>
</feature>
<evidence type="ECO:0000256" key="1">
    <source>
        <dbReference type="SAM" id="MobiDB-lite"/>
    </source>
</evidence>
<dbReference type="PATRIC" id="fig|1227454.3.peg.567"/>
<comment type="caution">
    <text evidence="3">The sequence shown here is derived from an EMBL/GenBank/DDBJ whole genome shotgun (WGS) entry which is preliminary data.</text>
</comment>
<feature type="transmembrane region" description="Helical" evidence="2">
    <location>
        <begin position="473"/>
        <end position="492"/>
    </location>
</feature>
<dbReference type="OrthoDB" id="293659at2157"/>
<keyword evidence="2" id="KW-0472">Membrane</keyword>
<feature type="transmembrane region" description="Helical" evidence="2">
    <location>
        <begin position="430"/>
        <end position="452"/>
    </location>
</feature>
<sequence>MNGPAVAVARTECRRTLRTVAGDRTKLLVLVAIALLALGPITAVALFLLPALGESVAAGEFDAADIAFATDVATGGVALVWLFLVLMAAIRTVTTTANVDEPACLLLSTRLRNVVVGVVTAEILLFAPWFLLPATVVAAAFAAGAGTVLPVLVAPVLTLVLLVAAVPVGFLLGLWFRHLIIVYEPIARFRTPLLAGLAFAYFGSIATGWFDVLTAELFALLGDGPLGWPGHLLLLAVPNVSASSLTAVAAVIAAPAVGALAIAAAVPSARIHWFADPARTGDSTVSRSDSSSSRLERGLSRTVSRPAGTVALTAIRRTRRAPIRLAYAAYPLFGALFFVQDVIQAGHLPSYVAVLFCLYVVWGTGVLFTLNPLGDLGQALPAVLTSTISGRDAIRGRILAGTVVGVPLAVVVAFGAGVASPLSAGATTALLVGAVVGAVAAPALAVGIGSAFPRFGSVKVTNNREAVMPSKSAFVVYTSGIVFPAGAAGILYTDTAGAIAEISAALLAATPLPTAAAASADGIETAAWVVLLVGLAAPPVAYKYAVERFDWYALE</sequence>
<feature type="transmembrane region" description="Helical" evidence="2">
    <location>
        <begin position="242"/>
        <end position="266"/>
    </location>
</feature>
<feature type="region of interest" description="Disordered" evidence="1">
    <location>
        <begin position="279"/>
        <end position="301"/>
    </location>
</feature>
<evidence type="ECO:0000256" key="2">
    <source>
        <dbReference type="SAM" id="Phobius"/>
    </source>
</evidence>
<dbReference type="Proteomes" id="UP000011607">
    <property type="component" value="Unassembled WGS sequence"/>
</dbReference>
<dbReference type="AlphaFoldDB" id="M0MG24"/>
<feature type="transmembrane region" description="Helical" evidence="2">
    <location>
        <begin position="525"/>
        <end position="545"/>
    </location>
</feature>
<evidence type="ECO:0008006" key="5">
    <source>
        <dbReference type="Google" id="ProtNLM"/>
    </source>
</evidence>
<keyword evidence="2" id="KW-1133">Transmembrane helix</keyword>
<evidence type="ECO:0000313" key="4">
    <source>
        <dbReference type="Proteomes" id="UP000011607"/>
    </source>
</evidence>
<dbReference type="eggNOG" id="arCOG06311">
    <property type="taxonomic scope" value="Archaea"/>
</dbReference>
<protein>
    <recommendedName>
        <fullName evidence="5">ABC-2 type transport system permease protein</fullName>
    </recommendedName>
</protein>
<feature type="compositionally biased region" description="Low complexity" evidence="1">
    <location>
        <begin position="280"/>
        <end position="293"/>
    </location>
</feature>
<feature type="transmembrane region" description="Helical" evidence="2">
    <location>
        <begin position="349"/>
        <end position="370"/>
    </location>
</feature>
<keyword evidence="2" id="KW-0812">Transmembrane</keyword>
<gene>
    <name evidence="3" type="ORF">C446_02862</name>
</gene>
<reference evidence="3 4" key="1">
    <citation type="journal article" date="2014" name="PLoS Genet.">
        <title>Phylogenetically driven sequencing of extremely halophilic archaea reveals strategies for static and dynamic osmo-response.</title>
        <authorList>
            <person name="Becker E.A."/>
            <person name="Seitzer P.M."/>
            <person name="Tritt A."/>
            <person name="Larsen D."/>
            <person name="Krusor M."/>
            <person name="Yao A.I."/>
            <person name="Wu D."/>
            <person name="Madern D."/>
            <person name="Eisen J.A."/>
            <person name="Darling A.E."/>
            <person name="Facciotti M.T."/>
        </authorList>
    </citation>
    <scope>NUCLEOTIDE SEQUENCE [LARGE SCALE GENOMIC DNA]</scope>
    <source>
        <strain evidence="3 4">JCM 10879</strain>
    </source>
</reference>
<name>M0MG24_9EURY</name>
<organism evidence="3 4">
    <name type="scientific">Halobiforma nitratireducens JCM 10879</name>
    <dbReference type="NCBI Taxonomy" id="1227454"/>
    <lineage>
        <taxon>Archaea</taxon>
        <taxon>Methanobacteriati</taxon>
        <taxon>Methanobacteriota</taxon>
        <taxon>Stenosarchaea group</taxon>
        <taxon>Halobacteria</taxon>
        <taxon>Halobacteriales</taxon>
        <taxon>Natrialbaceae</taxon>
        <taxon>Halobiforma</taxon>
    </lineage>
</organism>
<feature type="transmembrane region" description="Helical" evidence="2">
    <location>
        <begin position="398"/>
        <end position="418"/>
    </location>
</feature>
<dbReference type="RefSeq" id="WP_006671539.1">
    <property type="nucleotide sequence ID" value="NZ_AOMA01000024.1"/>
</dbReference>
<feature type="transmembrane region" description="Helical" evidence="2">
    <location>
        <begin position="72"/>
        <end position="93"/>
    </location>
</feature>
<feature type="transmembrane region" description="Helical" evidence="2">
    <location>
        <begin position="197"/>
        <end position="222"/>
    </location>
</feature>
<evidence type="ECO:0000313" key="3">
    <source>
        <dbReference type="EMBL" id="EMA44656.1"/>
    </source>
</evidence>
<feature type="transmembrane region" description="Helical" evidence="2">
    <location>
        <begin position="114"/>
        <end position="142"/>
    </location>
</feature>
<keyword evidence="4" id="KW-1185">Reference proteome</keyword>
<feature type="transmembrane region" description="Helical" evidence="2">
    <location>
        <begin position="27"/>
        <end position="52"/>
    </location>
</feature>
<feature type="transmembrane region" description="Helical" evidence="2">
    <location>
        <begin position="325"/>
        <end position="343"/>
    </location>
</feature>